<dbReference type="AlphaFoldDB" id="A0AAD6V9M8"/>
<dbReference type="Proteomes" id="UP001219525">
    <property type="component" value="Unassembled WGS sequence"/>
</dbReference>
<evidence type="ECO:0000313" key="2">
    <source>
        <dbReference type="EMBL" id="KAJ7206858.1"/>
    </source>
</evidence>
<evidence type="ECO:0000256" key="1">
    <source>
        <dbReference type="SAM" id="MobiDB-lite"/>
    </source>
</evidence>
<feature type="compositionally biased region" description="Pro residues" evidence="1">
    <location>
        <begin position="114"/>
        <end position="133"/>
    </location>
</feature>
<gene>
    <name evidence="2" type="ORF">GGX14DRAFT_637099</name>
</gene>
<comment type="caution">
    <text evidence="2">The sequence shown here is derived from an EMBL/GenBank/DDBJ whole genome shotgun (WGS) entry which is preliminary data.</text>
</comment>
<sequence>MAQSGARKKKNKLERERKEKEVQAQQTPVSPSTPSPSPTPNDHADISTTRPSHITPRIPDSTPRDWSVLHADDSREYSPHPWRTIRQRKRRVHVCSASRSWERLPKPAQHPLSPSSPPQRTPSLSLPPQPQSVPPSVQTLPTPAVPSAAPPVSRPPALQLKTMPPPPDLPPIVPPCLRPDREHSLRRLRAMFTSPELRTTPTPTIAGTARSPFAVALGAVFSRPDDILNGISLATWGMPNDERREFLRYLPPDQLLIFAALTHIFISEPDLAPFLLPSMADYVEDFVERCEEPTAVTAKSASADVSSKLPDLPRKRKRNGLIITIPGNPPQSLPIPPRPVIAVDTSITSAAEPSANAQIQQLNAALRKQTVQIRRLIRERDALEAGSDSTSSKPPPRLASIERELRQIIEARNTIGRELEDLLSEGQPESDEDYIPPPKAANTMRSHYPKLMSYLNRSRVLRACVQCGYQIVAGLSGQYFLDDYPSNRFSSLE</sequence>
<proteinExistence type="predicted"/>
<name>A0AAD6V9M8_9AGAR</name>
<feature type="region of interest" description="Disordered" evidence="1">
    <location>
        <begin position="1"/>
        <end position="153"/>
    </location>
</feature>
<feature type="compositionally biased region" description="Basic and acidic residues" evidence="1">
    <location>
        <begin position="13"/>
        <end position="22"/>
    </location>
</feature>
<feature type="compositionally biased region" description="Basic residues" evidence="1">
    <location>
        <begin position="1"/>
        <end position="12"/>
    </location>
</feature>
<protein>
    <submittedName>
        <fullName evidence="2">Uncharacterized protein</fullName>
    </submittedName>
</protein>
<feature type="compositionally biased region" description="Low complexity" evidence="1">
    <location>
        <begin position="134"/>
        <end position="147"/>
    </location>
</feature>
<evidence type="ECO:0000313" key="3">
    <source>
        <dbReference type="Proteomes" id="UP001219525"/>
    </source>
</evidence>
<dbReference type="EMBL" id="JARJCW010000038">
    <property type="protein sequence ID" value="KAJ7206858.1"/>
    <property type="molecule type" value="Genomic_DNA"/>
</dbReference>
<keyword evidence="3" id="KW-1185">Reference proteome</keyword>
<reference evidence="2" key="1">
    <citation type="submission" date="2023-03" db="EMBL/GenBank/DDBJ databases">
        <title>Massive genome expansion in bonnet fungi (Mycena s.s.) driven by repeated elements and novel gene families across ecological guilds.</title>
        <authorList>
            <consortium name="Lawrence Berkeley National Laboratory"/>
            <person name="Harder C.B."/>
            <person name="Miyauchi S."/>
            <person name="Viragh M."/>
            <person name="Kuo A."/>
            <person name="Thoen E."/>
            <person name="Andreopoulos B."/>
            <person name="Lu D."/>
            <person name="Skrede I."/>
            <person name="Drula E."/>
            <person name="Henrissat B."/>
            <person name="Morin E."/>
            <person name="Kohler A."/>
            <person name="Barry K."/>
            <person name="LaButti K."/>
            <person name="Morin E."/>
            <person name="Salamov A."/>
            <person name="Lipzen A."/>
            <person name="Mereny Z."/>
            <person name="Hegedus B."/>
            <person name="Baldrian P."/>
            <person name="Stursova M."/>
            <person name="Weitz H."/>
            <person name="Taylor A."/>
            <person name="Grigoriev I.V."/>
            <person name="Nagy L.G."/>
            <person name="Martin F."/>
            <person name="Kauserud H."/>
        </authorList>
    </citation>
    <scope>NUCLEOTIDE SEQUENCE</scope>
    <source>
        <strain evidence="2">9144</strain>
    </source>
</reference>
<accession>A0AAD6V9M8</accession>
<organism evidence="2 3">
    <name type="scientific">Mycena pura</name>
    <dbReference type="NCBI Taxonomy" id="153505"/>
    <lineage>
        <taxon>Eukaryota</taxon>
        <taxon>Fungi</taxon>
        <taxon>Dikarya</taxon>
        <taxon>Basidiomycota</taxon>
        <taxon>Agaricomycotina</taxon>
        <taxon>Agaricomycetes</taxon>
        <taxon>Agaricomycetidae</taxon>
        <taxon>Agaricales</taxon>
        <taxon>Marasmiineae</taxon>
        <taxon>Mycenaceae</taxon>
        <taxon>Mycena</taxon>
    </lineage>
</organism>
<feature type="compositionally biased region" description="Basic residues" evidence="1">
    <location>
        <begin position="83"/>
        <end position="93"/>
    </location>
</feature>